<accession>A0ABV8TU48</accession>
<name>A0ABV8TU48_9ACTN</name>
<organism evidence="2 3">
    <name type="scientific">Salininema proteolyticum</name>
    <dbReference type="NCBI Taxonomy" id="1607685"/>
    <lineage>
        <taxon>Bacteria</taxon>
        <taxon>Bacillati</taxon>
        <taxon>Actinomycetota</taxon>
        <taxon>Actinomycetes</taxon>
        <taxon>Glycomycetales</taxon>
        <taxon>Glycomycetaceae</taxon>
        <taxon>Salininema</taxon>
    </lineage>
</organism>
<protein>
    <submittedName>
        <fullName evidence="2">Dynamin family protein</fullName>
    </submittedName>
</protein>
<dbReference type="EMBL" id="JBHSDK010000003">
    <property type="protein sequence ID" value="MFC4334304.1"/>
    <property type="molecule type" value="Genomic_DNA"/>
</dbReference>
<comment type="caution">
    <text evidence="2">The sequence shown here is derived from an EMBL/GenBank/DDBJ whole genome shotgun (WGS) entry which is preliminary data.</text>
</comment>
<reference evidence="3" key="1">
    <citation type="journal article" date="2019" name="Int. J. Syst. Evol. Microbiol.">
        <title>The Global Catalogue of Microorganisms (GCM) 10K type strain sequencing project: providing services to taxonomists for standard genome sequencing and annotation.</title>
        <authorList>
            <consortium name="The Broad Institute Genomics Platform"/>
            <consortium name="The Broad Institute Genome Sequencing Center for Infectious Disease"/>
            <person name="Wu L."/>
            <person name="Ma J."/>
        </authorList>
    </citation>
    <scope>NUCLEOTIDE SEQUENCE [LARGE SCALE GENOMIC DNA]</scope>
    <source>
        <strain evidence="3">IBRC-M 10908</strain>
    </source>
</reference>
<dbReference type="SUPFAM" id="SSF52540">
    <property type="entry name" value="P-loop containing nucleoside triphosphate hydrolases"/>
    <property type="match status" value="1"/>
</dbReference>
<sequence length="501" mass="52793">MTGSLALKLKEAAGTVIPSLTPASATVAEEVATRLSQPLTVAVAGRLSAGKSTLVNALIGQRVAPTAAGECTRVVTRFRYGPADRIEIVDKSGARHPVPFDADHMIPASLPLPADEIDHIDVQLASGILQNLNVVDTPGLQSLNQDISRKTTDALIDAPFSEATDEDSRSAVASAEAIIYVFTQAVKADDIETLEAFSSASRSVQGTPLNSLALFNKIDKLSPEPGSDPWPVATPLAAEQLALLRRVVCDIVPIVGLLAETAEAGLFTAADGEALRALAGMDDTQLTLLTASTELFQNRPAPVDGSVRSRLLERLDLYGIHFAIAQLKHNPRMSTGELVRLLTAASGLPRLRSTLQQVFAARADVIKAGWGLARLRTQAARAGESDRDILNNLIEDIVADPAYHRLKVLQAAGSITSGHIRLDPAMEAEAARLALSSDPEKILAMPGAPTEKLAAAAIAAAGRWRAFANGAATPPQARVANEMVRGFSLLARGLRDTAGKA</sequence>
<dbReference type="PANTHER" id="PTHR43681:SF1">
    <property type="entry name" value="SARCALUMENIN"/>
    <property type="match status" value="1"/>
</dbReference>
<gene>
    <name evidence="2" type="ORF">ACFPET_03730</name>
</gene>
<dbReference type="InterPro" id="IPR027417">
    <property type="entry name" value="P-loop_NTPase"/>
</dbReference>
<dbReference type="Pfam" id="PF00350">
    <property type="entry name" value="Dynamin_N"/>
    <property type="match status" value="1"/>
</dbReference>
<dbReference type="PANTHER" id="PTHR43681">
    <property type="entry name" value="TRANSMEMBRANE GTPASE FZO"/>
    <property type="match status" value="1"/>
</dbReference>
<evidence type="ECO:0000313" key="2">
    <source>
        <dbReference type="EMBL" id="MFC4334304.1"/>
    </source>
</evidence>
<dbReference type="InterPro" id="IPR051943">
    <property type="entry name" value="TRAFAC_Dynamin-like_GTPase"/>
</dbReference>
<evidence type="ECO:0000259" key="1">
    <source>
        <dbReference type="Pfam" id="PF00350"/>
    </source>
</evidence>
<dbReference type="InterPro" id="IPR045063">
    <property type="entry name" value="Dynamin_N"/>
</dbReference>
<feature type="domain" description="Dynamin N-terminal" evidence="1">
    <location>
        <begin position="41"/>
        <end position="187"/>
    </location>
</feature>
<proteinExistence type="predicted"/>
<dbReference type="Gene3D" id="3.40.50.300">
    <property type="entry name" value="P-loop containing nucleotide triphosphate hydrolases"/>
    <property type="match status" value="1"/>
</dbReference>
<dbReference type="Proteomes" id="UP001595823">
    <property type="component" value="Unassembled WGS sequence"/>
</dbReference>
<keyword evidence="3" id="KW-1185">Reference proteome</keyword>
<evidence type="ECO:0000313" key="3">
    <source>
        <dbReference type="Proteomes" id="UP001595823"/>
    </source>
</evidence>
<dbReference type="RefSeq" id="WP_380618036.1">
    <property type="nucleotide sequence ID" value="NZ_JBHSDK010000003.1"/>
</dbReference>